<sequence>MGVHHTLMCQNPQQAPQSPSHRLTPNLSLIFRMKSRAMSATSFVVSNSFSATGRT</sequence>
<dbReference type="HOGENOM" id="CLU_3033153_0_0_1"/>
<reference evidence="3" key="2">
    <citation type="submission" date="2015-01" db="EMBL/GenBank/DDBJ databases">
        <title>Evolutionary Origins and Diversification of the Mycorrhizal Mutualists.</title>
        <authorList>
            <consortium name="DOE Joint Genome Institute"/>
            <consortium name="Mycorrhizal Genomics Consortium"/>
            <person name="Kohler A."/>
            <person name="Kuo A."/>
            <person name="Nagy L.G."/>
            <person name="Floudas D."/>
            <person name="Copeland A."/>
            <person name="Barry K.W."/>
            <person name="Cichocki N."/>
            <person name="Veneault-Fourrey C."/>
            <person name="LaButti K."/>
            <person name="Lindquist E.A."/>
            <person name="Lipzen A."/>
            <person name="Lundell T."/>
            <person name="Morin E."/>
            <person name="Murat C."/>
            <person name="Riley R."/>
            <person name="Ohm R."/>
            <person name="Sun H."/>
            <person name="Tunlid A."/>
            <person name="Henrissat B."/>
            <person name="Grigoriev I.V."/>
            <person name="Hibbett D.S."/>
            <person name="Martin F."/>
        </authorList>
    </citation>
    <scope>NUCLEOTIDE SEQUENCE [LARGE SCALE GENOMIC DNA]</scope>
    <source>
        <strain evidence="3">F 1598</strain>
    </source>
</reference>
<feature type="compositionally biased region" description="Polar residues" evidence="1">
    <location>
        <begin position="8"/>
        <end position="23"/>
    </location>
</feature>
<evidence type="ECO:0000313" key="2">
    <source>
        <dbReference type="EMBL" id="KIM91897.1"/>
    </source>
</evidence>
<dbReference type="AlphaFoldDB" id="A0A0C3CQG1"/>
<accession>A0A0C3CQG1</accession>
<reference evidence="2 3" key="1">
    <citation type="submission" date="2014-04" db="EMBL/GenBank/DDBJ databases">
        <authorList>
            <consortium name="DOE Joint Genome Institute"/>
            <person name="Kuo A."/>
            <person name="Tarkka M."/>
            <person name="Buscot F."/>
            <person name="Kohler A."/>
            <person name="Nagy L.G."/>
            <person name="Floudas D."/>
            <person name="Copeland A."/>
            <person name="Barry K.W."/>
            <person name="Cichocki N."/>
            <person name="Veneault-Fourrey C."/>
            <person name="LaButti K."/>
            <person name="Lindquist E.A."/>
            <person name="Lipzen A."/>
            <person name="Lundell T."/>
            <person name="Morin E."/>
            <person name="Murat C."/>
            <person name="Sun H."/>
            <person name="Tunlid A."/>
            <person name="Henrissat B."/>
            <person name="Grigoriev I.V."/>
            <person name="Hibbett D.S."/>
            <person name="Martin F."/>
            <person name="Nordberg H.P."/>
            <person name="Cantor M.N."/>
            <person name="Hua S.X."/>
        </authorList>
    </citation>
    <scope>NUCLEOTIDE SEQUENCE [LARGE SCALE GENOMIC DNA]</scope>
    <source>
        <strain evidence="2 3">F 1598</strain>
    </source>
</reference>
<dbReference type="EMBL" id="KN832970">
    <property type="protein sequence ID" value="KIM91897.1"/>
    <property type="molecule type" value="Genomic_DNA"/>
</dbReference>
<organism evidence="2 3">
    <name type="scientific">Piloderma croceum (strain F 1598)</name>
    <dbReference type="NCBI Taxonomy" id="765440"/>
    <lineage>
        <taxon>Eukaryota</taxon>
        <taxon>Fungi</taxon>
        <taxon>Dikarya</taxon>
        <taxon>Basidiomycota</taxon>
        <taxon>Agaricomycotina</taxon>
        <taxon>Agaricomycetes</taxon>
        <taxon>Agaricomycetidae</taxon>
        <taxon>Atheliales</taxon>
        <taxon>Atheliaceae</taxon>
        <taxon>Piloderma</taxon>
    </lineage>
</organism>
<feature type="region of interest" description="Disordered" evidence="1">
    <location>
        <begin position="1"/>
        <end position="23"/>
    </location>
</feature>
<gene>
    <name evidence="2" type="ORF">PILCRDRAFT_809887</name>
</gene>
<keyword evidence="3" id="KW-1185">Reference proteome</keyword>
<evidence type="ECO:0000313" key="3">
    <source>
        <dbReference type="Proteomes" id="UP000054166"/>
    </source>
</evidence>
<evidence type="ECO:0000256" key="1">
    <source>
        <dbReference type="SAM" id="MobiDB-lite"/>
    </source>
</evidence>
<protein>
    <submittedName>
        <fullName evidence="2">Uncharacterized protein</fullName>
    </submittedName>
</protein>
<name>A0A0C3CQG1_PILCF</name>
<dbReference type="InParanoid" id="A0A0C3CQG1"/>
<proteinExistence type="predicted"/>
<dbReference type="Proteomes" id="UP000054166">
    <property type="component" value="Unassembled WGS sequence"/>
</dbReference>